<evidence type="ECO:0000256" key="2">
    <source>
        <dbReference type="ARBA" id="ARBA00009190"/>
    </source>
</evidence>
<dbReference type="AlphaFoldDB" id="A0A8J7W0X9"/>
<accession>A0A8J7W0X9</accession>
<evidence type="ECO:0000256" key="1">
    <source>
        <dbReference type="ARBA" id="ARBA00004141"/>
    </source>
</evidence>
<evidence type="ECO:0000256" key="4">
    <source>
        <dbReference type="ARBA" id="ARBA00022989"/>
    </source>
</evidence>
<reference evidence="7" key="2">
    <citation type="submission" date="2021-04" db="EMBL/GenBank/DDBJ databases">
        <authorList>
            <person name="Liu J."/>
        </authorList>
    </citation>
    <scope>NUCLEOTIDE SEQUENCE</scope>
    <source>
        <strain evidence="7">BAD-6</strain>
    </source>
</reference>
<evidence type="ECO:0000256" key="5">
    <source>
        <dbReference type="ARBA" id="ARBA00023136"/>
    </source>
</evidence>
<dbReference type="EMBL" id="JAGSND010000002">
    <property type="protein sequence ID" value="MBR0597198.1"/>
    <property type="molecule type" value="Genomic_DNA"/>
</dbReference>
<feature type="transmembrane region" description="Helical" evidence="6">
    <location>
        <begin position="70"/>
        <end position="88"/>
    </location>
</feature>
<keyword evidence="4 6" id="KW-1133">Transmembrane helix</keyword>
<dbReference type="GO" id="GO:0016020">
    <property type="term" value="C:membrane"/>
    <property type="evidence" value="ECO:0007669"/>
    <property type="project" value="UniProtKB-SubCell"/>
</dbReference>
<feature type="transmembrane region" description="Helical" evidence="6">
    <location>
        <begin position="138"/>
        <end position="161"/>
    </location>
</feature>
<dbReference type="Proteomes" id="UP000675664">
    <property type="component" value="Unassembled WGS sequence"/>
</dbReference>
<dbReference type="PANTHER" id="PTHR12608">
    <property type="entry name" value="TRANSMEMBRANE PROTEIN HTP-1 RELATED"/>
    <property type="match status" value="1"/>
</dbReference>
<keyword evidence="5 6" id="KW-0472">Membrane</keyword>
<reference evidence="7" key="1">
    <citation type="submission" date="2021-04" db="EMBL/GenBank/DDBJ databases">
        <title>Sinoanaerobacter chloroacetimidivorans sp. nov., an obligate anaerobic bacterium isolated from anaerobic sludge.</title>
        <authorList>
            <person name="Bao Y."/>
        </authorList>
    </citation>
    <scope>NUCLEOTIDE SEQUENCE</scope>
    <source>
        <strain evidence="7">BAD-6</strain>
    </source>
</reference>
<evidence type="ECO:0000256" key="6">
    <source>
        <dbReference type="RuleBase" id="RU365102"/>
    </source>
</evidence>
<keyword evidence="3 6" id="KW-0812">Transmembrane</keyword>
<feature type="transmembrane region" description="Helical" evidence="6">
    <location>
        <begin position="100"/>
        <end position="118"/>
    </location>
</feature>
<dbReference type="RefSeq" id="WP_227017325.1">
    <property type="nucleotide sequence ID" value="NZ_JAGSND010000002.1"/>
</dbReference>
<sequence>MYSTLIAFLFSVGAVTLAEMGDKTQLLAMAFAAKYKASKVLLGVFLATVLNHAMAVALGNFITRFESLEIWIQSIAALSFIFFGLWTIRGDKLEGEENRQTRFGAVMTVAIAFFIAELGDKTQLATIALAAKFPAEPIGILMGTTTGMLIADSIGIVAGVVMCRKIPEKTIKLVSAGVFILFGFIGFYQVAVNDLKLNFSITAGVLLFLLLLTALTAFYFLKRNVCPKEER</sequence>
<name>A0A8J7W0X9_9FIRM</name>
<comment type="subcellular location">
    <subcellularLocation>
        <location evidence="1 6">Membrane</location>
        <topology evidence="1 6">Multi-pass membrane protein</topology>
    </subcellularLocation>
</comment>
<organism evidence="7 8">
    <name type="scientific">Sinanaerobacter chloroacetimidivorans</name>
    <dbReference type="NCBI Taxonomy" id="2818044"/>
    <lineage>
        <taxon>Bacteria</taxon>
        <taxon>Bacillati</taxon>
        <taxon>Bacillota</taxon>
        <taxon>Clostridia</taxon>
        <taxon>Peptostreptococcales</taxon>
        <taxon>Anaerovoracaceae</taxon>
        <taxon>Sinanaerobacter</taxon>
    </lineage>
</organism>
<feature type="transmembrane region" description="Helical" evidence="6">
    <location>
        <begin position="6"/>
        <end position="28"/>
    </location>
</feature>
<dbReference type="InterPro" id="IPR001727">
    <property type="entry name" value="GDT1-like"/>
</dbReference>
<dbReference type="PANTHER" id="PTHR12608:SF1">
    <property type="entry name" value="TRANSMEMBRANE PROTEIN 165"/>
    <property type="match status" value="1"/>
</dbReference>
<comment type="similarity">
    <text evidence="2 6">Belongs to the GDT1 family.</text>
</comment>
<gene>
    <name evidence="7" type="ORF">KCX82_04890</name>
</gene>
<evidence type="ECO:0000313" key="8">
    <source>
        <dbReference type="Proteomes" id="UP000675664"/>
    </source>
</evidence>
<feature type="transmembrane region" description="Helical" evidence="6">
    <location>
        <begin position="197"/>
        <end position="221"/>
    </location>
</feature>
<protein>
    <recommendedName>
        <fullName evidence="6">GDT1 family protein</fullName>
    </recommendedName>
</protein>
<proteinExistence type="inferred from homology"/>
<feature type="transmembrane region" description="Helical" evidence="6">
    <location>
        <begin position="40"/>
        <end position="58"/>
    </location>
</feature>
<evidence type="ECO:0000313" key="7">
    <source>
        <dbReference type="EMBL" id="MBR0597198.1"/>
    </source>
</evidence>
<dbReference type="Pfam" id="PF01169">
    <property type="entry name" value="GDT1"/>
    <property type="match status" value="2"/>
</dbReference>
<feature type="transmembrane region" description="Helical" evidence="6">
    <location>
        <begin position="173"/>
        <end position="191"/>
    </location>
</feature>
<dbReference type="GO" id="GO:0046873">
    <property type="term" value="F:metal ion transmembrane transporter activity"/>
    <property type="evidence" value="ECO:0007669"/>
    <property type="project" value="InterPro"/>
</dbReference>
<comment type="caution">
    <text evidence="7">The sequence shown here is derived from an EMBL/GenBank/DDBJ whole genome shotgun (WGS) entry which is preliminary data.</text>
</comment>
<evidence type="ECO:0000256" key="3">
    <source>
        <dbReference type="ARBA" id="ARBA00022692"/>
    </source>
</evidence>
<keyword evidence="8" id="KW-1185">Reference proteome</keyword>